<evidence type="ECO:0000256" key="1">
    <source>
        <dbReference type="ARBA" id="ARBA00007968"/>
    </source>
</evidence>
<dbReference type="Proteomes" id="UP000297716">
    <property type="component" value="Unassembled WGS sequence"/>
</dbReference>
<dbReference type="EMBL" id="SKBN01000042">
    <property type="protein sequence ID" value="TGJ85605.1"/>
    <property type="molecule type" value="Genomic_DNA"/>
</dbReference>
<proteinExistence type="inferred from homology"/>
<dbReference type="SUPFAM" id="SSF81383">
    <property type="entry name" value="F-box domain"/>
    <property type="match status" value="1"/>
</dbReference>
<dbReference type="InterPro" id="IPR020472">
    <property type="entry name" value="WD40_PAC1"/>
</dbReference>
<keyword evidence="8" id="KW-1185">Reference proteome</keyword>
<dbReference type="InterPro" id="IPR036322">
    <property type="entry name" value="WD40_repeat_dom_sf"/>
</dbReference>
<evidence type="ECO:0000313" key="7">
    <source>
        <dbReference type="EMBL" id="TGJ85605.1"/>
    </source>
</evidence>
<dbReference type="PANTHER" id="PTHR44156">
    <property type="entry name" value="SUPERNUMERARY LIMBS, ISOFORM B-RELATED"/>
    <property type="match status" value="1"/>
</dbReference>
<feature type="compositionally biased region" description="Basic and acidic residues" evidence="5">
    <location>
        <begin position="74"/>
        <end position="89"/>
    </location>
</feature>
<keyword evidence="3" id="KW-0677">Repeat</keyword>
<feature type="repeat" description="WD" evidence="4">
    <location>
        <begin position="631"/>
        <end position="672"/>
    </location>
</feature>
<comment type="caution">
    <text evidence="7">The sequence shown here is derived from an EMBL/GenBank/DDBJ whole genome shotgun (WGS) entry which is preliminary data.</text>
</comment>
<dbReference type="InterPro" id="IPR001810">
    <property type="entry name" value="F-box_dom"/>
</dbReference>
<evidence type="ECO:0000256" key="2">
    <source>
        <dbReference type="ARBA" id="ARBA00022574"/>
    </source>
</evidence>
<evidence type="ECO:0000256" key="4">
    <source>
        <dbReference type="PROSITE-ProRule" id="PRU00221"/>
    </source>
</evidence>
<dbReference type="OrthoDB" id="19711at2759"/>
<dbReference type="PROSITE" id="PS50082">
    <property type="entry name" value="WD_REPEATS_2"/>
    <property type="match status" value="4"/>
</dbReference>
<dbReference type="InterPro" id="IPR001680">
    <property type="entry name" value="WD40_rpt"/>
</dbReference>
<dbReference type="InterPro" id="IPR019775">
    <property type="entry name" value="WD40_repeat_CS"/>
</dbReference>
<evidence type="ECO:0000259" key="6">
    <source>
        <dbReference type="PROSITE" id="PS50181"/>
    </source>
</evidence>
<reference evidence="7 8" key="1">
    <citation type="submission" date="2019-03" db="EMBL/GenBank/DDBJ databases">
        <title>Draft genome sequence of Xylaria hypoxylon DSM 108379, a ubiquitous saprotrophic-parasitic fungi on hardwood.</title>
        <authorList>
            <person name="Buettner E."/>
            <person name="Leonhardt S."/>
            <person name="Gebauer A.M."/>
            <person name="Liers C."/>
            <person name="Hofrichter M."/>
            <person name="Kellner H."/>
        </authorList>
    </citation>
    <scope>NUCLEOTIDE SEQUENCE [LARGE SCALE GENOMIC DNA]</scope>
    <source>
        <strain evidence="7 8">DSM 108379</strain>
    </source>
</reference>
<feature type="repeat" description="WD" evidence="4">
    <location>
        <begin position="402"/>
        <end position="441"/>
    </location>
</feature>
<dbReference type="CDD" id="cd00200">
    <property type="entry name" value="WD40"/>
    <property type="match status" value="1"/>
</dbReference>
<dbReference type="Pfam" id="PF00400">
    <property type="entry name" value="WD40"/>
    <property type="match status" value="6"/>
</dbReference>
<dbReference type="PROSITE" id="PS00678">
    <property type="entry name" value="WD_REPEATS_1"/>
    <property type="match status" value="2"/>
</dbReference>
<dbReference type="Gene3D" id="1.20.1280.50">
    <property type="match status" value="1"/>
</dbReference>
<feature type="repeat" description="WD" evidence="4">
    <location>
        <begin position="525"/>
        <end position="564"/>
    </location>
</feature>
<sequence length="730" mass="80940">MLATLSTFASPRLPPFDPRPFLVEPITTSPVDLLLKTADTMNPATAEGPLSTHPIADMHHEPSTSSASSYSHDLGMKPDDQRAEARRPETGNSSRTGRRASSYLPWRNQQKDPFLGDGDFSQSFSELAIEEEKHEIESGVSRHGASLKRKFRRASLTLMKGIVGCDRRSSETAVDYHDYRPTTAHSAWNRIRQATTFRHSKTSHGERAILETIHSPLESSFPAHPVPGHGFAPPIIPRHTGAAAKAAAAVQNEYLAFTRHHYLSTDEFNDRESGIGIAVTTSEAHGDAITSEDSAVVRVDFISELPQELSVQILAYLDATQLGAASQVSRLWSRVIQDQYIWRQSFLREKTHTYATSLPVQPGVGAGVPSLRPGNDWQKIYQAREELDRQWNIGAQARAVYLNGHLDSIYCLQFDENKIITGSRDKTIRIWDMRTLQCRLVIGPPEVVNETSILFDPNGKPIHYASSIDNHRSNPSVPVTVSFPVHHKASILCLQYDDEILVTGSSDSTCIVYGVKSGYRPVRRLQCHTAAVLDLAFDNKHIVTCSKDITICVWDRETGALLKQLRGHTGPVNSVQLRGNTIVSCSGDFSATLKVLLAVNSQRTGDFIASAGSDKVIRIWDANTGECLRDIPAHDSLVRSLHLDSVSGRLISGSYDTDIKVFDMETGEQLHNFPRWHASWVLSAKCDYRRIISTGQYPKILILDFGADIADIHMLESARKYEVACDAGFI</sequence>
<dbReference type="SMART" id="SM00256">
    <property type="entry name" value="FBOX"/>
    <property type="match status" value="1"/>
</dbReference>
<feature type="repeat" description="WD" evidence="4">
    <location>
        <begin position="589"/>
        <end position="630"/>
    </location>
</feature>
<dbReference type="PROSITE" id="PS50294">
    <property type="entry name" value="WD_REPEATS_REGION"/>
    <property type="match status" value="1"/>
</dbReference>
<name>A0A4Z0Z2J9_9PEZI</name>
<accession>A0A4Z0Z2J9</accession>
<dbReference type="AlphaFoldDB" id="A0A4Z0Z2J9"/>
<gene>
    <name evidence="7" type="ORF">E0Z10_g3172</name>
</gene>
<dbReference type="InterPro" id="IPR015943">
    <property type="entry name" value="WD40/YVTN_repeat-like_dom_sf"/>
</dbReference>
<dbReference type="PRINTS" id="PR00320">
    <property type="entry name" value="GPROTEINBRPT"/>
</dbReference>
<evidence type="ECO:0000256" key="5">
    <source>
        <dbReference type="SAM" id="MobiDB-lite"/>
    </source>
</evidence>
<comment type="similarity">
    <text evidence="1">Belongs to the WD repeat MET30/SCONB/SCON-2 family.</text>
</comment>
<dbReference type="InterPro" id="IPR053299">
    <property type="entry name" value="ASTRA_WD_repeat"/>
</dbReference>
<dbReference type="Gene3D" id="2.130.10.10">
    <property type="entry name" value="YVTN repeat-like/Quinoprotein amine dehydrogenase"/>
    <property type="match status" value="2"/>
</dbReference>
<keyword evidence="2 4" id="KW-0853">WD repeat</keyword>
<dbReference type="SMART" id="SM00320">
    <property type="entry name" value="WD40"/>
    <property type="match status" value="5"/>
</dbReference>
<dbReference type="Pfam" id="PF12937">
    <property type="entry name" value="F-box-like"/>
    <property type="match status" value="1"/>
</dbReference>
<evidence type="ECO:0000256" key="3">
    <source>
        <dbReference type="ARBA" id="ARBA00022737"/>
    </source>
</evidence>
<dbReference type="STRING" id="37992.A0A4Z0Z2J9"/>
<dbReference type="PROSITE" id="PS50181">
    <property type="entry name" value="FBOX"/>
    <property type="match status" value="1"/>
</dbReference>
<evidence type="ECO:0000313" key="8">
    <source>
        <dbReference type="Proteomes" id="UP000297716"/>
    </source>
</evidence>
<dbReference type="SUPFAM" id="SSF50978">
    <property type="entry name" value="WD40 repeat-like"/>
    <property type="match status" value="1"/>
</dbReference>
<feature type="domain" description="F-box" evidence="6">
    <location>
        <begin position="299"/>
        <end position="345"/>
    </location>
</feature>
<organism evidence="7 8">
    <name type="scientific">Xylaria hypoxylon</name>
    <dbReference type="NCBI Taxonomy" id="37992"/>
    <lineage>
        <taxon>Eukaryota</taxon>
        <taxon>Fungi</taxon>
        <taxon>Dikarya</taxon>
        <taxon>Ascomycota</taxon>
        <taxon>Pezizomycotina</taxon>
        <taxon>Sordariomycetes</taxon>
        <taxon>Xylariomycetidae</taxon>
        <taxon>Xylariales</taxon>
        <taxon>Xylariaceae</taxon>
        <taxon>Xylaria</taxon>
    </lineage>
</organism>
<protein>
    <recommendedName>
        <fullName evidence="6">F-box domain-containing protein</fullName>
    </recommendedName>
</protein>
<feature type="region of interest" description="Disordered" evidence="5">
    <location>
        <begin position="42"/>
        <end position="119"/>
    </location>
</feature>
<dbReference type="InterPro" id="IPR036047">
    <property type="entry name" value="F-box-like_dom_sf"/>
</dbReference>